<name>A0A8X6TGE6_NEPPI</name>
<dbReference type="EMBL" id="BMAW01056694">
    <property type="protein sequence ID" value="GFT07057.1"/>
    <property type="molecule type" value="Genomic_DNA"/>
</dbReference>
<proteinExistence type="predicted"/>
<gene>
    <name evidence="1" type="ORF">NPIL_520331</name>
</gene>
<evidence type="ECO:0000313" key="1">
    <source>
        <dbReference type="EMBL" id="GFT07057.1"/>
    </source>
</evidence>
<keyword evidence="2" id="KW-1185">Reference proteome</keyword>
<protein>
    <submittedName>
        <fullName evidence="1">Uncharacterized protein</fullName>
    </submittedName>
</protein>
<dbReference type="AlphaFoldDB" id="A0A8X6TGE6"/>
<dbReference type="Proteomes" id="UP000887013">
    <property type="component" value="Unassembled WGS sequence"/>
</dbReference>
<comment type="caution">
    <text evidence="1">The sequence shown here is derived from an EMBL/GenBank/DDBJ whole genome shotgun (WGS) entry which is preliminary data.</text>
</comment>
<evidence type="ECO:0000313" key="2">
    <source>
        <dbReference type="Proteomes" id="UP000887013"/>
    </source>
</evidence>
<organism evidence="1 2">
    <name type="scientific">Nephila pilipes</name>
    <name type="common">Giant wood spider</name>
    <name type="synonym">Nephila maculata</name>
    <dbReference type="NCBI Taxonomy" id="299642"/>
    <lineage>
        <taxon>Eukaryota</taxon>
        <taxon>Metazoa</taxon>
        <taxon>Ecdysozoa</taxon>
        <taxon>Arthropoda</taxon>
        <taxon>Chelicerata</taxon>
        <taxon>Arachnida</taxon>
        <taxon>Araneae</taxon>
        <taxon>Araneomorphae</taxon>
        <taxon>Entelegynae</taxon>
        <taxon>Araneoidea</taxon>
        <taxon>Nephilidae</taxon>
        <taxon>Nephila</taxon>
    </lineage>
</organism>
<accession>A0A8X6TGE6</accession>
<reference evidence="1" key="1">
    <citation type="submission" date="2020-08" db="EMBL/GenBank/DDBJ databases">
        <title>Multicomponent nature underlies the extraordinary mechanical properties of spider dragline silk.</title>
        <authorList>
            <person name="Kono N."/>
            <person name="Nakamura H."/>
            <person name="Mori M."/>
            <person name="Yoshida Y."/>
            <person name="Ohtoshi R."/>
            <person name="Malay A.D."/>
            <person name="Moran D.A.P."/>
            <person name="Tomita M."/>
            <person name="Numata K."/>
            <person name="Arakawa K."/>
        </authorList>
    </citation>
    <scope>NUCLEOTIDE SEQUENCE</scope>
</reference>
<sequence>MIVDGELESSFKDIWKYKTRYEFPNSGRAKKCVQIQDPFHLARAIVYWYNKQWGVPIHVTGRINCVIPLDRRYKPTKEHTSLYLTLHGDKKMYLERGNTEQEARCSFQCVRDETYVLSREQQLVMNEIKEMRDIVKMEQEVQWKCKVTEVTAE</sequence>